<name>A0A1E4RT34_9ASCO</name>
<evidence type="ECO:0000313" key="3">
    <source>
        <dbReference type="EMBL" id="ODV70398.1"/>
    </source>
</evidence>
<dbReference type="PROSITE" id="PS50053">
    <property type="entry name" value="UBIQUITIN_2"/>
    <property type="match status" value="1"/>
</dbReference>
<dbReference type="OrthoDB" id="4067208at2759"/>
<sequence>MSEVAQVSQEKQFVSTFLQLINLSADAPSNTFLSTDDYNKLESLGPSLPKIKASLPKGGEDDQASNKAVTLNFKSIKPPYKFSTQLSDVPLTHSIYKVKTDLIDSVSNLKDTNVSTTDLKLMIKGKVIQDSTILSSVPSVTDGLTFMVMVSTPISNSQPGASTPVTEPSKDLDDSVSVPNPDEGKLEISPSTWNKLHQVLLNDLPSKVLADKAFHKLQNNWAS</sequence>
<dbReference type="AlphaFoldDB" id="A0A1E4RT34"/>
<dbReference type="RefSeq" id="XP_020079465.1">
    <property type="nucleotide sequence ID" value="XM_020220657.1"/>
</dbReference>
<evidence type="ECO:0000259" key="2">
    <source>
        <dbReference type="PROSITE" id="PS50053"/>
    </source>
</evidence>
<reference evidence="4" key="1">
    <citation type="submission" date="2016-05" db="EMBL/GenBank/DDBJ databases">
        <title>Comparative genomics of biotechnologically important yeasts.</title>
        <authorList>
            <consortium name="DOE Joint Genome Institute"/>
            <person name="Riley R."/>
            <person name="Haridas S."/>
            <person name="Wolfe K.H."/>
            <person name="Lopes M.R."/>
            <person name="Hittinger C.T."/>
            <person name="Goker M."/>
            <person name="Salamov A."/>
            <person name="Wisecaver J."/>
            <person name="Long T.M."/>
            <person name="Aerts A.L."/>
            <person name="Barry K."/>
            <person name="Choi C."/>
            <person name="Clum A."/>
            <person name="Coughlan A.Y."/>
            <person name="Deshpande S."/>
            <person name="Douglass A.P."/>
            <person name="Hanson S.J."/>
            <person name="Klenk H.-P."/>
            <person name="Labutti K."/>
            <person name="Lapidus A."/>
            <person name="Lindquist E."/>
            <person name="Lipzen A."/>
            <person name="Meier-Kolthoff J.P."/>
            <person name="Ohm R.A."/>
            <person name="Otillar R.P."/>
            <person name="Pangilinan J."/>
            <person name="Peng Y."/>
            <person name="Rokas A."/>
            <person name="Rosa C.A."/>
            <person name="Scheuner C."/>
            <person name="Sibirny A.A."/>
            <person name="Slot J.C."/>
            <person name="Stielow J.B."/>
            <person name="Sun H."/>
            <person name="Kurtzman C.P."/>
            <person name="Blackwell M."/>
            <person name="Grigoriev I.V."/>
            <person name="Jeffries T.W."/>
        </authorList>
    </citation>
    <scope>NUCLEOTIDE SEQUENCE [LARGE SCALE GENOMIC DNA]</scope>
    <source>
        <strain evidence="4">NRRL Y-1933</strain>
    </source>
</reference>
<dbReference type="InterPro" id="IPR029071">
    <property type="entry name" value="Ubiquitin-like_domsf"/>
</dbReference>
<feature type="domain" description="Ubiquitin-like" evidence="2">
    <location>
        <begin position="69"/>
        <end position="136"/>
    </location>
</feature>
<dbReference type="Proteomes" id="UP000095085">
    <property type="component" value="Unassembled WGS sequence"/>
</dbReference>
<dbReference type="Gene3D" id="3.10.20.90">
    <property type="entry name" value="Phosphatidylinositol 3-kinase Catalytic Subunit, Chain A, domain 1"/>
    <property type="match status" value="1"/>
</dbReference>
<accession>A0A1E4RT34</accession>
<feature type="region of interest" description="Disordered" evidence="1">
    <location>
        <begin position="156"/>
        <end position="188"/>
    </location>
</feature>
<gene>
    <name evidence="3" type="ORF">HYPBUDRAFT_151741</name>
</gene>
<dbReference type="InterPro" id="IPR000626">
    <property type="entry name" value="Ubiquitin-like_dom"/>
</dbReference>
<proteinExistence type="predicted"/>
<dbReference type="SUPFAM" id="SSF54236">
    <property type="entry name" value="Ubiquitin-like"/>
    <property type="match status" value="1"/>
</dbReference>
<evidence type="ECO:0000313" key="4">
    <source>
        <dbReference type="Proteomes" id="UP000095085"/>
    </source>
</evidence>
<dbReference type="STRING" id="984485.A0A1E4RT34"/>
<feature type="compositionally biased region" description="Polar residues" evidence="1">
    <location>
        <begin position="156"/>
        <end position="166"/>
    </location>
</feature>
<dbReference type="GeneID" id="30995207"/>
<dbReference type="EMBL" id="KV454538">
    <property type="protein sequence ID" value="ODV70398.1"/>
    <property type="molecule type" value="Genomic_DNA"/>
</dbReference>
<evidence type="ECO:0000256" key="1">
    <source>
        <dbReference type="SAM" id="MobiDB-lite"/>
    </source>
</evidence>
<keyword evidence="4" id="KW-1185">Reference proteome</keyword>
<organism evidence="3 4">
    <name type="scientific">Hyphopichia burtonii NRRL Y-1933</name>
    <dbReference type="NCBI Taxonomy" id="984485"/>
    <lineage>
        <taxon>Eukaryota</taxon>
        <taxon>Fungi</taxon>
        <taxon>Dikarya</taxon>
        <taxon>Ascomycota</taxon>
        <taxon>Saccharomycotina</taxon>
        <taxon>Pichiomycetes</taxon>
        <taxon>Debaryomycetaceae</taxon>
        <taxon>Hyphopichia</taxon>
    </lineage>
</organism>
<protein>
    <recommendedName>
        <fullName evidence="2">Ubiquitin-like domain-containing protein</fullName>
    </recommendedName>
</protein>